<dbReference type="EC" id="2.10.1.1" evidence="4 9"/>
<keyword evidence="12" id="KW-1185">Reference proteome</keyword>
<dbReference type="SUPFAM" id="SSF63882">
    <property type="entry name" value="MoeA N-terminal region -like"/>
    <property type="match status" value="1"/>
</dbReference>
<dbReference type="RefSeq" id="WP_166434962.1">
    <property type="nucleotide sequence ID" value="NZ_FOIM01000001.1"/>
</dbReference>
<dbReference type="Pfam" id="PF03454">
    <property type="entry name" value="MoeA_C"/>
    <property type="match status" value="1"/>
</dbReference>
<protein>
    <recommendedName>
        <fullName evidence="5 9">Molybdopterin molybdenumtransferase</fullName>
        <ecNumber evidence="4 9">2.10.1.1</ecNumber>
    </recommendedName>
</protein>
<gene>
    <name evidence="11" type="ORF">SAMN05216313_101249</name>
</gene>
<dbReference type="InterPro" id="IPR036688">
    <property type="entry name" value="MoeA_C_domain_IV_sf"/>
</dbReference>
<dbReference type="STRING" id="460384.SAMN05216313_101249"/>
<name>A0A1I0AX65_9FIRM</name>
<dbReference type="SUPFAM" id="SSF53218">
    <property type="entry name" value="Molybdenum cofactor biosynthesis proteins"/>
    <property type="match status" value="1"/>
</dbReference>
<dbReference type="InterPro" id="IPR005111">
    <property type="entry name" value="MoeA_C_domain_IV"/>
</dbReference>
<proteinExistence type="inferred from homology"/>
<dbReference type="GO" id="GO:0006777">
    <property type="term" value="P:Mo-molybdopterin cofactor biosynthetic process"/>
    <property type="evidence" value="ECO:0007669"/>
    <property type="project" value="UniProtKB-UniRule"/>
</dbReference>
<dbReference type="InterPro" id="IPR038987">
    <property type="entry name" value="MoeA-like"/>
</dbReference>
<organism evidence="11 12">
    <name type="scientific">Enterocloster lavalensis</name>
    <dbReference type="NCBI Taxonomy" id="460384"/>
    <lineage>
        <taxon>Bacteria</taxon>
        <taxon>Bacillati</taxon>
        <taxon>Bacillota</taxon>
        <taxon>Clostridia</taxon>
        <taxon>Lachnospirales</taxon>
        <taxon>Lachnospiraceae</taxon>
        <taxon>Enterocloster</taxon>
    </lineage>
</organism>
<dbReference type="InterPro" id="IPR036425">
    <property type="entry name" value="MoaB/Mog-like_dom_sf"/>
</dbReference>
<feature type="domain" description="MoaB/Mog" evidence="10">
    <location>
        <begin position="187"/>
        <end position="325"/>
    </location>
</feature>
<evidence type="ECO:0000256" key="1">
    <source>
        <dbReference type="ARBA" id="ARBA00002901"/>
    </source>
</evidence>
<dbReference type="InterPro" id="IPR036135">
    <property type="entry name" value="MoeA_linker/N_sf"/>
</dbReference>
<keyword evidence="7 9" id="KW-0501">Molybdenum cofactor biosynthesis</keyword>
<dbReference type="GO" id="GO:0061599">
    <property type="term" value="F:molybdopterin molybdotransferase activity"/>
    <property type="evidence" value="ECO:0007669"/>
    <property type="project" value="UniProtKB-UniRule"/>
</dbReference>
<evidence type="ECO:0000256" key="5">
    <source>
        <dbReference type="ARBA" id="ARBA00021108"/>
    </source>
</evidence>
<dbReference type="Pfam" id="PF00994">
    <property type="entry name" value="MoCF_biosynth"/>
    <property type="match status" value="1"/>
</dbReference>
<dbReference type="AlphaFoldDB" id="A0A1I0AX65"/>
<dbReference type="GO" id="GO:0046872">
    <property type="term" value="F:metal ion binding"/>
    <property type="evidence" value="ECO:0007669"/>
    <property type="project" value="UniProtKB-UniRule"/>
</dbReference>
<evidence type="ECO:0000256" key="4">
    <source>
        <dbReference type="ARBA" id="ARBA00013269"/>
    </source>
</evidence>
<sequence>MRARKRGRTPIEEAVSMIVEETKGPIETELRALADSAGYVLAGDVRAVLDQPPFTRSPLDGYALRSSDLNGAGREHPVCLPVSQYIPAGIISSGRLPEGTAARIMTGAPLPEGADCVIPQEDTDLGEHRAAFYAFIEPGRNVCFKGEDIKAGESLVFAGTRLDFTHIGILAGQGIRRVEVYKKPRVAVMATGDELLPLDKEPVPGKIYDSNGVMICARLRELGAEADLHPIKGDAPGELAAATERLLQEYPLVITTGGVSVGDRDYMPAVAEMVRARILFHGIAAKPGSPALAAVRNGRILLALSGNPFACIATLELLARPVLAKLSGESVWRQRQVRARLAGSFGKPSPARRFIRARLTGGLVSVPEKGHSSGSLKTLAGCNCLIDIPGGSGALAEGDEVKVWLF</sequence>
<dbReference type="InterPro" id="IPR001453">
    <property type="entry name" value="MoaB/Mog_dom"/>
</dbReference>
<dbReference type="Gene3D" id="2.40.340.10">
    <property type="entry name" value="MoeA, C-terminal, domain IV"/>
    <property type="match status" value="1"/>
</dbReference>
<keyword evidence="6 9" id="KW-0500">Molybdenum</keyword>
<comment type="similarity">
    <text evidence="3 9">Belongs to the MoeA family.</text>
</comment>
<dbReference type="Pfam" id="PF03453">
    <property type="entry name" value="MoeA_N"/>
    <property type="match status" value="1"/>
</dbReference>
<evidence type="ECO:0000256" key="2">
    <source>
        <dbReference type="ARBA" id="ARBA00005046"/>
    </source>
</evidence>
<dbReference type="SMART" id="SM00852">
    <property type="entry name" value="MoCF_biosynth"/>
    <property type="match status" value="1"/>
</dbReference>
<dbReference type="Gene3D" id="3.90.105.10">
    <property type="entry name" value="Molybdopterin biosynthesis moea protein, domain 2"/>
    <property type="match status" value="1"/>
</dbReference>
<reference evidence="12" key="1">
    <citation type="submission" date="2016-10" db="EMBL/GenBank/DDBJ databases">
        <authorList>
            <person name="Varghese N."/>
            <person name="Submissions S."/>
        </authorList>
    </citation>
    <scope>NUCLEOTIDE SEQUENCE [LARGE SCALE GENOMIC DNA]</scope>
    <source>
        <strain evidence="12">NLAE-zl-G277</strain>
    </source>
</reference>
<evidence type="ECO:0000313" key="12">
    <source>
        <dbReference type="Proteomes" id="UP000198508"/>
    </source>
</evidence>
<accession>A0A1I0AX65</accession>
<evidence type="ECO:0000256" key="8">
    <source>
        <dbReference type="ARBA" id="ARBA00047317"/>
    </source>
</evidence>
<comment type="pathway">
    <text evidence="2 9">Cofactor biosynthesis; molybdopterin biosynthesis.</text>
</comment>
<dbReference type="PANTHER" id="PTHR10192">
    <property type="entry name" value="MOLYBDOPTERIN BIOSYNTHESIS PROTEIN"/>
    <property type="match status" value="1"/>
</dbReference>
<evidence type="ECO:0000256" key="3">
    <source>
        <dbReference type="ARBA" id="ARBA00010763"/>
    </source>
</evidence>
<dbReference type="UniPathway" id="UPA00344"/>
<dbReference type="NCBIfam" id="TIGR00177">
    <property type="entry name" value="molyb_syn"/>
    <property type="match status" value="1"/>
</dbReference>
<dbReference type="GO" id="GO:0005829">
    <property type="term" value="C:cytosol"/>
    <property type="evidence" value="ECO:0007669"/>
    <property type="project" value="TreeGrafter"/>
</dbReference>
<dbReference type="SUPFAM" id="SSF63867">
    <property type="entry name" value="MoeA C-terminal domain-like"/>
    <property type="match status" value="1"/>
</dbReference>
<evidence type="ECO:0000256" key="9">
    <source>
        <dbReference type="RuleBase" id="RU365090"/>
    </source>
</evidence>
<dbReference type="EMBL" id="FOIM01000001">
    <property type="protein sequence ID" value="SES99090.1"/>
    <property type="molecule type" value="Genomic_DNA"/>
</dbReference>
<comment type="function">
    <text evidence="1 9">Catalyzes the insertion of molybdate into adenylated molybdopterin with the concomitant release of AMP.</text>
</comment>
<keyword evidence="9" id="KW-0479">Metal-binding</keyword>
<dbReference type="InterPro" id="IPR005110">
    <property type="entry name" value="MoeA_linker/N"/>
</dbReference>
<comment type="catalytic activity">
    <reaction evidence="8">
        <text>adenylyl-molybdopterin + molybdate = Mo-molybdopterin + AMP + H(+)</text>
        <dbReference type="Rhea" id="RHEA:35047"/>
        <dbReference type="ChEBI" id="CHEBI:15378"/>
        <dbReference type="ChEBI" id="CHEBI:36264"/>
        <dbReference type="ChEBI" id="CHEBI:62727"/>
        <dbReference type="ChEBI" id="CHEBI:71302"/>
        <dbReference type="ChEBI" id="CHEBI:456215"/>
        <dbReference type="EC" id="2.10.1.1"/>
    </reaction>
</comment>
<evidence type="ECO:0000313" key="11">
    <source>
        <dbReference type="EMBL" id="SES99090.1"/>
    </source>
</evidence>
<dbReference type="NCBIfam" id="NF045515">
    <property type="entry name" value="Glp_gephyrin"/>
    <property type="match status" value="1"/>
</dbReference>
<comment type="cofactor">
    <cofactor evidence="9">
        <name>Mg(2+)</name>
        <dbReference type="ChEBI" id="CHEBI:18420"/>
    </cofactor>
</comment>
<keyword evidence="9 11" id="KW-0808">Transferase</keyword>
<keyword evidence="9" id="KW-0460">Magnesium</keyword>
<dbReference type="CDD" id="cd00887">
    <property type="entry name" value="MoeA"/>
    <property type="match status" value="1"/>
</dbReference>
<dbReference type="Gene3D" id="2.170.190.11">
    <property type="entry name" value="Molybdopterin biosynthesis moea protein, domain 3"/>
    <property type="match status" value="1"/>
</dbReference>
<evidence type="ECO:0000256" key="7">
    <source>
        <dbReference type="ARBA" id="ARBA00023150"/>
    </source>
</evidence>
<evidence type="ECO:0000259" key="10">
    <source>
        <dbReference type="SMART" id="SM00852"/>
    </source>
</evidence>
<dbReference type="Gene3D" id="3.40.980.10">
    <property type="entry name" value="MoaB/Mog-like domain"/>
    <property type="match status" value="1"/>
</dbReference>
<evidence type="ECO:0000256" key="6">
    <source>
        <dbReference type="ARBA" id="ARBA00022505"/>
    </source>
</evidence>
<dbReference type="PANTHER" id="PTHR10192:SF5">
    <property type="entry name" value="GEPHYRIN"/>
    <property type="match status" value="1"/>
</dbReference>
<dbReference type="Proteomes" id="UP000198508">
    <property type="component" value="Unassembled WGS sequence"/>
</dbReference>